<keyword evidence="6 12" id="KW-0375">Hydrogen ion transport</keyword>
<organism evidence="14">
    <name type="scientific">Algyroides nigropunctatus</name>
    <dbReference type="NCBI Taxonomy" id="64414"/>
    <lineage>
        <taxon>Eukaryota</taxon>
        <taxon>Metazoa</taxon>
        <taxon>Chordata</taxon>
        <taxon>Craniata</taxon>
        <taxon>Vertebrata</taxon>
        <taxon>Euteleostomi</taxon>
        <taxon>Lepidosauria</taxon>
        <taxon>Squamata</taxon>
        <taxon>Bifurcata</taxon>
        <taxon>Unidentata</taxon>
        <taxon>Episquamata</taxon>
        <taxon>Laterata</taxon>
        <taxon>Lacertibaenia</taxon>
        <taxon>Lacertidae</taxon>
        <taxon>Algyroides</taxon>
    </lineage>
</organism>
<keyword evidence="5 12" id="KW-0812">Transmembrane</keyword>
<keyword evidence="8 12" id="KW-0406">Ion transport</keyword>
<dbReference type="RefSeq" id="YP_010234493.1">
    <property type="nucleotide sequence ID" value="NC_059780.1"/>
</dbReference>
<sequence length="53" mass="6458">MPQLNPAPWLLIFLLVWITLMLMLLKTLNSKPNPTIPTYYKQPSYPHWTWPWY</sequence>
<gene>
    <name evidence="14" type="primary">ATP8</name>
</gene>
<evidence type="ECO:0000256" key="13">
    <source>
        <dbReference type="SAM" id="Phobius"/>
    </source>
</evidence>
<dbReference type="InterPro" id="IPR001421">
    <property type="entry name" value="ATP8_metazoa"/>
</dbReference>
<keyword evidence="7 13" id="KW-1133">Transmembrane helix</keyword>
<evidence type="ECO:0000256" key="7">
    <source>
        <dbReference type="ARBA" id="ARBA00022989"/>
    </source>
</evidence>
<accession>A0A8A3WRK7</accession>
<dbReference type="GO" id="GO:0031966">
    <property type="term" value="C:mitochondrial membrane"/>
    <property type="evidence" value="ECO:0007669"/>
    <property type="project" value="UniProtKB-SubCell"/>
</dbReference>
<keyword evidence="9 12" id="KW-0496">Mitochondrion</keyword>
<evidence type="ECO:0000256" key="11">
    <source>
        <dbReference type="ARBA" id="ARBA00023310"/>
    </source>
</evidence>
<proteinExistence type="inferred from homology"/>
<evidence type="ECO:0000256" key="8">
    <source>
        <dbReference type="ARBA" id="ARBA00023065"/>
    </source>
</evidence>
<dbReference type="EMBL" id="MW496122">
    <property type="protein sequence ID" value="QTA72672.1"/>
    <property type="molecule type" value="Genomic_DNA"/>
</dbReference>
<comment type="similarity">
    <text evidence="2 12">Belongs to the ATPase protein 8 family.</text>
</comment>
<evidence type="ECO:0000256" key="10">
    <source>
        <dbReference type="ARBA" id="ARBA00023136"/>
    </source>
</evidence>
<feature type="transmembrane region" description="Helical" evidence="13">
    <location>
        <begin position="6"/>
        <end position="25"/>
    </location>
</feature>
<dbReference type="CTD" id="4509"/>
<evidence type="ECO:0000256" key="4">
    <source>
        <dbReference type="ARBA" id="ARBA00022547"/>
    </source>
</evidence>
<evidence type="ECO:0000256" key="12">
    <source>
        <dbReference type="RuleBase" id="RU003661"/>
    </source>
</evidence>
<reference evidence="14" key="1">
    <citation type="journal article" name="Sci. Rep.">
        <title>Mitogenome analyses elucidate the evolutionary relationships of a probable Eocene wet tropics relic in the xerophile lizard genus Acanthodactylus.</title>
        <authorList>
            <person name="Kirchhof S."/>
            <person name="Lyra M.L."/>
            <person name="Rodriguez A."/>
            <person name="Ineich I."/>
            <person name="Muller J."/>
            <person name="Rodel M.O."/>
            <person name="Trape J.F."/>
            <person name="Vences M."/>
            <person name="Boissinot S."/>
        </authorList>
    </citation>
    <scope>NUCLEOTIDE SEQUENCE</scope>
</reference>
<geneLocation type="mitochondrion" evidence="14"/>
<keyword evidence="11" id="KW-0066">ATP synthesis</keyword>
<dbReference type="Pfam" id="PF00895">
    <property type="entry name" value="ATP-synt_8"/>
    <property type="match status" value="1"/>
</dbReference>
<dbReference type="AlphaFoldDB" id="A0A8A3WRK7"/>
<evidence type="ECO:0000256" key="1">
    <source>
        <dbReference type="ARBA" id="ARBA00004304"/>
    </source>
</evidence>
<dbReference type="GO" id="GO:0015078">
    <property type="term" value="F:proton transmembrane transporter activity"/>
    <property type="evidence" value="ECO:0007669"/>
    <property type="project" value="InterPro"/>
</dbReference>
<keyword evidence="4 12" id="KW-0138">CF(0)</keyword>
<dbReference type="GO" id="GO:0045259">
    <property type="term" value="C:proton-transporting ATP synthase complex"/>
    <property type="evidence" value="ECO:0007669"/>
    <property type="project" value="UniProtKB-KW"/>
</dbReference>
<protein>
    <recommendedName>
        <fullName evidence="12">ATP synthase complex subunit 8</fullName>
    </recommendedName>
</protein>
<name>A0A8A3WRK7_9SAUR</name>
<evidence type="ECO:0000256" key="3">
    <source>
        <dbReference type="ARBA" id="ARBA00022448"/>
    </source>
</evidence>
<evidence type="ECO:0000256" key="6">
    <source>
        <dbReference type="ARBA" id="ARBA00022781"/>
    </source>
</evidence>
<evidence type="ECO:0000256" key="2">
    <source>
        <dbReference type="ARBA" id="ARBA00008892"/>
    </source>
</evidence>
<comment type="subcellular location">
    <subcellularLocation>
        <location evidence="1 12">Mitochondrion membrane</location>
        <topology evidence="1 12">Single-pass membrane protein</topology>
    </subcellularLocation>
</comment>
<evidence type="ECO:0000256" key="5">
    <source>
        <dbReference type="ARBA" id="ARBA00022692"/>
    </source>
</evidence>
<evidence type="ECO:0000256" key="9">
    <source>
        <dbReference type="ARBA" id="ARBA00023128"/>
    </source>
</evidence>
<dbReference type="GeneID" id="69228750"/>
<dbReference type="GO" id="GO:0015986">
    <property type="term" value="P:proton motive force-driven ATP synthesis"/>
    <property type="evidence" value="ECO:0007669"/>
    <property type="project" value="InterPro"/>
</dbReference>
<evidence type="ECO:0000313" key="14">
    <source>
        <dbReference type="EMBL" id="QTA72672.1"/>
    </source>
</evidence>
<keyword evidence="3 12" id="KW-0813">Transport</keyword>
<keyword evidence="10 13" id="KW-0472">Membrane</keyword>